<comment type="subcellular location">
    <subcellularLocation>
        <location evidence="11">Cell outer membrane</location>
        <topology evidence="11">Lipid-anchor</topology>
    </subcellularLocation>
    <subcellularLocation>
        <location evidence="11">Bacterial flagellum basal body</location>
    </subcellularLocation>
    <subcellularLocation>
        <location evidence="2">Membrane</location>
        <topology evidence="2">Lipid-anchor</topology>
    </subcellularLocation>
</comment>
<dbReference type="Pfam" id="PF02107">
    <property type="entry name" value="FlgH"/>
    <property type="match status" value="1"/>
</dbReference>
<protein>
    <recommendedName>
        <fullName evidence="11">Flagellar L-ring protein</fullName>
    </recommendedName>
    <alternativeName>
        <fullName evidence="11">Basal body L-ring protein</fullName>
    </alternativeName>
</protein>
<keyword evidence="8 11" id="KW-0975">Bacterial flagellum</keyword>
<organism evidence="12 13">
    <name type="scientific">Parendozoicomonas callyspongiae</name>
    <dbReference type="NCBI Taxonomy" id="2942213"/>
    <lineage>
        <taxon>Bacteria</taxon>
        <taxon>Pseudomonadati</taxon>
        <taxon>Pseudomonadota</taxon>
        <taxon>Gammaproteobacteria</taxon>
        <taxon>Oceanospirillales</taxon>
        <taxon>Endozoicomonadaceae</taxon>
        <taxon>Parendozoicomonas</taxon>
    </lineage>
</organism>
<comment type="subunit">
    <text evidence="4 11">The basal body constitutes a major portion of the flagellar organelle and consists of four rings (L,P,S, and M) mounted on a central rod.</text>
</comment>
<comment type="similarity">
    <text evidence="3 11">Belongs to the FlgH family.</text>
</comment>
<evidence type="ECO:0000256" key="3">
    <source>
        <dbReference type="ARBA" id="ARBA00006929"/>
    </source>
</evidence>
<keyword evidence="9 11" id="KW-0998">Cell outer membrane</keyword>
<dbReference type="HAMAP" id="MF_00415">
    <property type="entry name" value="FlgH"/>
    <property type="match status" value="1"/>
</dbReference>
<dbReference type="PANTHER" id="PTHR34933:SF1">
    <property type="entry name" value="FLAGELLAR L-RING PROTEIN"/>
    <property type="match status" value="1"/>
</dbReference>
<evidence type="ECO:0000256" key="11">
    <source>
        <dbReference type="HAMAP-Rule" id="MF_00415"/>
    </source>
</evidence>
<proteinExistence type="inferred from homology"/>
<evidence type="ECO:0000256" key="2">
    <source>
        <dbReference type="ARBA" id="ARBA00004635"/>
    </source>
</evidence>
<dbReference type="PANTHER" id="PTHR34933">
    <property type="entry name" value="FLAGELLAR L-RING PROTEIN"/>
    <property type="match status" value="1"/>
</dbReference>
<dbReference type="RefSeq" id="WP_249698597.1">
    <property type="nucleotide sequence ID" value="NZ_JAMFLX010000006.1"/>
</dbReference>
<keyword evidence="5 11" id="KW-0732">Signal</keyword>
<keyword evidence="12" id="KW-0966">Cell projection</keyword>
<evidence type="ECO:0000256" key="8">
    <source>
        <dbReference type="ARBA" id="ARBA00023143"/>
    </source>
</evidence>
<evidence type="ECO:0000256" key="7">
    <source>
        <dbReference type="ARBA" id="ARBA00023139"/>
    </source>
</evidence>
<dbReference type="PRINTS" id="PR01008">
    <property type="entry name" value="FLGLRINGFLGH"/>
</dbReference>
<evidence type="ECO:0000313" key="13">
    <source>
        <dbReference type="Proteomes" id="UP001203338"/>
    </source>
</evidence>
<evidence type="ECO:0000313" key="12">
    <source>
        <dbReference type="EMBL" id="MCL6269554.1"/>
    </source>
</evidence>
<dbReference type="PROSITE" id="PS51257">
    <property type="entry name" value="PROKAR_LIPOPROTEIN"/>
    <property type="match status" value="1"/>
</dbReference>
<keyword evidence="10 11" id="KW-0449">Lipoprotein</keyword>
<gene>
    <name evidence="11" type="primary">flgH</name>
    <name evidence="12" type="ORF">M3P05_06315</name>
</gene>
<dbReference type="Proteomes" id="UP001203338">
    <property type="component" value="Unassembled WGS sequence"/>
</dbReference>
<keyword evidence="12" id="KW-0969">Cilium</keyword>
<evidence type="ECO:0000256" key="9">
    <source>
        <dbReference type="ARBA" id="ARBA00023237"/>
    </source>
</evidence>
<evidence type="ECO:0000256" key="10">
    <source>
        <dbReference type="ARBA" id="ARBA00023288"/>
    </source>
</evidence>
<dbReference type="InterPro" id="IPR000527">
    <property type="entry name" value="Flag_Lring"/>
</dbReference>
<evidence type="ECO:0000256" key="4">
    <source>
        <dbReference type="ARBA" id="ARBA00011439"/>
    </source>
</evidence>
<reference evidence="12 13" key="1">
    <citation type="submission" date="2022-05" db="EMBL/GenBank/DDBJ databases">
        <authorList>
            <person name="Park J.-S."/>
        </authorList>
    </citation>
    <scope>NUCLEOTIDE SEQUENCE [LARGE SCALE GENOMIC DNA]</scope>
    <source>
        <strain evidence="12 13">2012CJ34-2</strain>
    </source>
</reference>
<keyword evidence="13" id="KW-1185">Reference proteome</keyword>
<name>A0ABT0PDU3_9GAMM</name>
<evidence type="ECO:0000256" key="1">
    <source>
        <dbReference type="ARBA" id="ARBA00002591"/>
    </source>
</evidence>
<keyword evidence="7" id="KW-0564">Palmitate</keyword>
<comment type="function">
    <text evidence="1 11">Assembles around the rod to form the L-ring and probably protects the motor/basal body from shearing forces during rotation.</text>
</comment>
<evidence type="ECO:0000256" key="5">
    <source>
        <dbReference type="ARBA" id="ARBA00022729"/>
    </source>
</evidence>
<sequence length="231" mass="24786">MSDLAGRVLILLISLALISACQTTEPLSYRDEGIDDIPVPVVEPEALTVGSLYQEATAVRLFVDRKAYRVGDILTITLDELTRSSKKADTAVNKKSSIAIPDPTIFGKTGAHILGSGRSLANTADIDRGFTGKGSTGQSNMLVGSVTVMVQAVLENGTLYVKGSKTIRLTQGDEVLYISGLVRPEDISPDNRVSSKRLAEAKISYTGKGDLADANTQGWLNRILNSRLFPF</sequence>
<comment type="caution">
    <text evidence="12">The sequence shown here is derived from an EMBL/GenBank/DDBJ whole genome shotgun (WGS) entry which is preliminary data.</text>
</comment>
<keyword evidence="6 11" id="KW-0472">Membrane</keyword>
<evidence type="ECO:0000256" key="6">
    <source>
        <dbReference type="ARBA" id="ARBA00023136"/>
    </source>
</evidence>
<keyword evidence="12" id="KW-0282">Flagellum</keyword>
<accession>A0ABT0PDU3</accession>
<dbReference type="EMBL" id="JAMFLX010000006">
    <property type="protein sequence ID" value="MCL6269554.1"/>
    <property type="molecule type" value="Genomic_DNA"/>
</dbReference>